<accession>A0A1Q3AQU0</accession>
<reference evidence="8" key="1">
    <citation type="submission" date="2016-04" db="EMBL/GenBank/DDBJ databases">
        <title>Cephalotus genome sequencing.</title>
        <authorList>
            <person name="Fukushima K."/>
            <person name="Hasebe M."/>
            <person name="Fang X."/>
        </authorList>
    </citation>
    <scope>NUCLEOTIDE SEQUENCE [LARGE SCALE GENOMIC DNA]</scope>
    <source>
        <strain evidence="8">cv. St1</strain>
    </source>
</reference>
<comment type="caution">
    <text evidence="7">The sequence shown here is derived from an EMBL/GenBank/DDBJ whole genome shotgun (WGS) entry which is preliminary data.</text>
</comment>
<evidence type="ECO:0000256" key="5">
    <source>
        <dbReference type="SAM" id="MobiDB-lite"/>
    </source>
</evidence>
<dbReference type="GO" id="GO:0006897">
    <property type="term" value="P:endocytosis"/>
    <property type="evidence" value="ECO:0007669"/>
    <property type="project" value="TreeGrafter"/>
</dbReference>
<dbReference type="Gene3D" id="1.25.40.90">
    <property type="match status" value="1"/>
</dbReference>
<evidence type="ECO:0000313" key="7">
    <source>
        <dbReference type="EMBL" id="GAV57923.1"/>
    </source>
</evidence>
<evidence type="ECO:0000256" key="1">
    <source>
        <dbReference type="ARBA" id="ARBA00004132"/>
    </source>
</evidence>
<dbReference type="EMBL" id="BDDD01000046">
    <property type="protein sequence ID" value="GAV57923.1"/>
    <property type="molecule type" value="Genomic_DNA"/>
</dbReference>
<dbReference type="STRING" id="3775.A0A1Q3AQU0"/>
<dbReference type="InParanoid" id="A0A1Q3AQU0"/>
<dbReference type="FunCoup" id="A0A1Q3AQU0">
    <property type="interactions" value="107"/>
</dbReference>
<evidence type="ECO:0000256" key="2">
    <source>
        <dbReference type="ARBA" id="ARBA00004555"/>
    </source>
</evidence>
<keyword evidence="4" id="KW-0968">Cytoplasmic vesicle</keyword>
<dbReference type="GO" id="GO:0030276">
    <property type="term" value="F:clathrin binding"/>
    <property type="evidence" value="ECO:0007669"/>
    <property type="project" value="TreeGrafter"/>
</dbReference>
<comment type="subcellular location">
    <subcellularLocation>
        <location evidence="1">Cytoplasmic vesicle</location>
        <location evidence="1">Clathrin-coated vesicle</location>
    </subcellularLocation>
    <subcellularLocation>
        <location evidence="2">Golgi apparatus</location>
    </subcellularLocation>
</comment>
<gene>
    <name evidence="7" type="ORF">CFOL_v3_01459</name>
</gene>
<dbReference type="InterPro" id="IPR008942">
    <property type="entry name" value="ENTH_VHS"/>
</dbReference>
<keyword evidence="8" id="KW-1185">Reference proteome</keyword>
<dbReference type="GO" id="GO:0030125">
    <property type="term" value="C:clathrin vesicle coat"/>
    <property type="evidence" value="ECO:0007669"/>
    <property type="project" value="TreeGrafter"/>
</dbReference>
<dbReference type="GO" id="GO:0005768">
    <property type="term" value="C:endosome"/>
    <property type="evidence" value="ECO:0007669"/>
    <property type="project" value="TreeGrafter"/>
</dbReference>
<dbReference type="Proteomes" id="UP000187406">
    <property type="component" value="Unassembled WGS sequence"/>
</dbReference>
<evidence type="ECO:0000313" key="8">
    <source>
        <dbReference type="Proteomes" id="UP000187406"/>
    </source>
</evidence>
<keyword evidence="3" id="KW-0333">Golgi apparatus</keyword>
<dbReference type="GO" id="GO:0005794">
    <property type="term" value="C:Golgi apparatus"/>
    <property type="evidence" value="ECO:0007669"/>
    <property type="project" value="UniProtKB-SubCell"/>
</dbReference>
<dbReference type="AlphaFoldDB" id="A0A1Q3AQU0"/>
<feature type="region of interest" description="Disordered" evidence="5">
    <location>
        <begin position="224"/>
        <end position="252"/>
    </location>
</feature>
<dbReference type="Pfam" id="PF01417">
    <property type="entry name" value="ENTH"/>
    <property type="match status" value="1"/>
</dbReference>
<evidence type="ECO:0000259" key="6">
    <source>
        <dbReference type="PROSITE" id="PS50942"/>
    </source>
</evidence>
<proteinExistence type="predicted"/>
<dbReference type="PANTHER" id="PTHR12276:SF116">
    <property type="entry name" value="ENTH_VHS FAMILY PROTEIN"/>
    <property type="match status" value="1"/>
</dbReference>
<dbReference type="GO" id="GO:0005543">
    <property type="term" value="F:phospholipid binding"/>
    <property type="evidence" value="ECO:0007669"/>
    <property type="project" value="TreeGrafter"/>
</dbReference>
<protein>
    <submittedName>
        <fullName evidence="7">ENTH domain-containing protein</fullName>
    </submittedName>
</protein>
<evidence type="ECO:0000256" key="3">
    <source>
        <dbReference type="ARBA" id="ARBA00023034"/>
    </source>
</evidence>
<name>A0A1Q3AQU0_CEPFO</name>
<organism evidence="7 8">
    <name type="scientific">Cephalotus follicularis</name>
    <name type="common">Albany pitcher plant</name>
    <dbReference type="NCBI Taxonomy" id="3775"/>
    <lineage>
        <taxon>Eukaryota</taxon>
        <taxon>Viridiplantae</taxon>
        <taxon>Streptophyta</taxon>
        <taxon>Embryophyta</taxon>
        <taxon>Tracheophyta</taxon>
        <taxon>Spermatophyta</taxon>
        <taxon>Magnoliopsida</taxon>
        <taxon>eudicotyledons</taxon>
        <taxon>Gunneridae</taxon>
        <taxon>Pentapetalae</taxon>
        <taxon>rosids</taxon>
        <taxon>fabids</taxon>
        <taxon>Oxalidales</taxon>
        <taxon>Cephalotaceae</taxon>
        <taxon>Cephalotus</taxon>
    </lineage>
</organism>
<feature type="region of interest" description="Disordered" evidence="5">
    <location>
        <begin position="281"/>
        <end position="328"/>
    </location>
</feature>
<dbReference type="CDD" id="cd03571">
    <property type="entry name" value="ENTH"/>
    <property type="match status" value="1"/>
</dbReference>
<dbReference type="InterPro" id="IPR013809">
    <property type="entry name" value="ENTH"/>
</dbReference>
<evidence type="ECO:0000256" key="4">
    <source>
        <dbReference type="ARBA" id="ARBA00023329"/>
    </source>
</evidence>
<sequence length="338" mass="38136">MSILSKNSSTNNMTTTTSFHEFKKQASFFFKEKIKTARLALTDVTPAQLLTEEATNGNPWSPDPKTMSSISKAAFEVDDYYRIVGLLHKRFSKFERTDWRVSYNSLILLEHLLTHGPESIAYEFQSDKIVIEDMGSFQFIDEKGFNWGLAVRKKSDRILKLLEEGSVLKEERDRARKLTRGIQGFGSFSQRSSTQGILQESLRGKYGRCKSDFIDHEYQEKQVLPSNDRVLTPNVGKSMLGNENPNLGFGKKMENLNSWGSFSDGGELKPESLTSFKENMAPHKEESHAGEGNPLLDGRRDELSTEVGMDDDDHPFNDSENHTTASLLSARDAIIQGC</sequence>
<feature type="domain" description="ENTH" evidence="6">
    <location>
        <begin position="39"/>
        <end position="172"/>
    </location>
</feature>
<dbReference type="OrthoDB" id="4033880at2759"/>
<dbReference type="PROSITE" id="PS50942">
    <property type="entry name" value="ENTH"/>
    <property type="match status" value="1"/>
</dbReference>
<dbReference type="PANTHER" id="PTHR12276">
    <property type="entry name" value="EPSIN/ENT-RELATED"/>
    <property type="match status" value="1"/>
</dbReference>
<dbReference type="GO" id="GO:0005886">
    <property type="term" value="C:plasma membrane"/>
    <property type="evidence" value="ECO:0007669"/>
    <property type="project" value="TreeGrafter"/>
</dbReference>
<dbReference type="SUPFAM" id="SSF48464">
    <property type="entry name" value="ENTH/VHS domain"/>
    <property type="match status" value="1"/>
</dbReference>
<dbReference type="SMART" id="SM00273">
    <property type="entry name" value="ENTH"/>
    <property type="match status" value="1"/>
</dbReference>